<name>A0A177AUD4_9BILA</name>
<comment type="caution">
    <text evidence="1">The sequence shown here is derived from an EMBL/GenBank/DDBJ whole genome shotgun (WGS) entry which is preliminary data.</text>
</comment>
<organism evidence="1 2">
    <name type="scientific">Intoshia linei</name>
    <dbReference type="NCBI Taxonomy" id="1819745"/>
    <lineage>
        <taxon>Eukaryota</taxon>
        <taxon>Metazoa</taxon>
        <taxon>Spiralia</taxon>
        <taxon>Lophotrochozoa</taxon>
        <taxon>Mesozoa</taxon>
        <taxon>Orthonectida</taxon>
        <taxon>Rhopaluridae</taxon>
        <taxon>Intoshia</taxon>
    </lineage>
</organism>
<keyword evidence="2" id="KW-1185">Reference proteome</keyword>
<accession>A0A177AUD4</accession>
<dbReference type="EMBL" id="LWCA01001225">
    <property type="protein sequence ID" value="OAF65596.1"/>
    <property type="molecule type" value="Genomic_DNA"/>
</dbReference>
<protein>
    <submittedName>
        <fullName evidence="1">Uncharacterized protein</fullName>
    </submittedName>
</protein>
<dbReference type="AlphaFoldDB" id="A0A177AUD4"/>
<evidence type="ECO:0000313" key="2">
    <source>
        <dbReference type="Proteomes" id="UP000078046"/>
    </source>
</evidence>
<reference evidence="1 2" key="1">
    <citation type="submission" date="2016-04" db="EMBL/GenBank/DDBJ databases">
        <title>The genome of Intoshia linei affirms orthonectids as highly simplified spiralians.</title>
        <authorList>
            <person name="Mikhailov K.V."/>
            <person name="Slusarev G.S."/>
            <person name="Nikitin M.A."/>
            <person name="Logacheva M.D."/>
            <person name="Penin A."/>
            <person name="Aleoshin V."/>
            <person name="Panchin Y.V."/>
        </authorList>
    </citation>
    <scope>NUCLEOTIDE SEQUENCE [LARGE SCALE GENOMIC DNA]</scope>
    <source>
        <strain evidence="1">Intl2013</strain>
        <tissue evidence="1">Whole animal</tissue>
    </source>
</reference>
<evidence type="ECO:0000313" key="1">
    <source>
        <dbReference type="EMBL" id="OAF65596.1"/>
    </source>
</evidence>
<gene>
    <name evidence="1" type="ORF">A3Q56_06699</name>
</gene>
<dbReference type="Proteomes" id="UP000078046">
    <property type="component" value="Unassembled WGS sequence"/>
</dbReference>
<proteinExistence type="predicted"/>
<sequence>MSEKNDEGAITYGTLLKRQKKLNIDDDYVSTFTYRHNQILDSTSKKALADIELCRNYSNSKLVVIDIYEKVNLNISSTSERYKNLIFT</sequence>